<dbReference type="GO" id="GO:0016787">
    <property type="term" value="F:hydrolase activity"/>
    <property type="evidence" value="ECO:0007669"/>
    <property type="project" value="UniProtKB-KW"/>
</dbReference>
<keyword evidence="3" id="KW-1185">Reference proteome</keyword>
<dbReference type="Gene3D" id="3.40.50.1820">
    <property type="entry name" value="alpha/beta hydrolase"/>
    <property type="match status" value="1"/>
</dbReference>
<evidence type="ECO:0000313" key="3">
    <source>
        <dbReference type="Proteomes" id="UP001595896"/>
    </source>
</evidence>
<name>A0ABV9NWD1_9BACI</name>
<reference evidence="3" key="1">
    <citation type="journal article" date="2019" name="Int. J. Syst. Evol. Microbiol.">
        <title>The Global Catalogue of Microorganisms (GCM) 10K type strain sequencing project: providing services to taxonomists for standard genome sequencing and annotation.</title>
        <authorList>
            <consortium name="The Broad Institute Genomics Platform"/>
            <consortium name="The Broad Institute Genome Sequencing Center for Infectious Disease"/>
            <person name="Wu L."/>
            <person name="Ma J."/>
        </authorList>
    </citation>
    <scope>NUCLEOTIDE SEQUENCE [LARGE SCALE GENOMIC DNA]</scope>
    <source>
        <strain evidence="3">JCM 12165</strain>
    </source>
</reference>
<dbReference type="Proteomes" id="UP001595896">
    <property type="component" value="Unassembled WGS sequence"/>
</dbReference>
<protein>
    <submittedName>
        <fullName evidence="2">Alpha/beta fold hydrolase</fullName>
    </submittedName>
</protein>
<sequence>MLLHTTLNGTGSPLLFLHAGLETGETDFVYQRDMLQSNFQVVTMDLRGHGRSQPASLHAYVEACADDVAETLQAHHIRAAIVIGASLGALVALCFARRSPDLVTALAVHGIIAEKPANWSELRSQENAHYKALLENEAAVSHFDSLHGGGWRAILRMAQDDYDPFAITGNVADLSMPVLICAGDKNLNEASSLDVYKKQLTYGRTVLVSNAGHLVHQDQPAAYLTELFSFIHDYGGNDS</sequence>
<dbReference type="EMBL" id="JBHSGK010000013">
    <property type="protein sequence ID" value="MFC4737196.1"/>
    <property type="molecule type" value="Genomic_DNA"/>
</dbReference>
<dbReference type="InterPro" id="IPR050266">
    <property type="entry name" value="AB_hydrolase_sf"/>
</dbReference>
<dbReference type="InterPro" id="IPR000073">
    <property type="entry name" value="AB_hydrolase_1"/>
</dbReference>
<dbReference type="PANTHER" id="PTHR43798:SF33">
    <property type="entry name" value="HYDROLASE, PUTATIVE (AFU_ORTHOLOGUE AFUA_2G14860)-RELATED"/>
    <property type="match status" value="1"/>
</dbReference>
<evidence type="ECO:0000313" key="2">
    <source>
        <dbReference type="EMBL" id="MFC4737196.1"/>
    </source>
</evidence>
<accession>A0ABV9NWD1</accession>
<feature type="domain" description="AB hydrolase-1" evidence="1">
    <location>
        <begin position="15"/>
        <end position="223"/>
    </location>
</feature>
<comment type="caution">
    <text evidence="2">The sequence shown here is derived from an EMBL/GenBank/DDBJ whole genome shotgun (WGS) entry which is preliminary data.</text>
</comment>
<dbReference type="RefSeq" id="WP_377909800.1">
    <property type="nucleotide sequence ID" value="NZ_JBHSGK010000013.1"/>
</dbReference>
<evidence type="ECO:0000259" key="1">
    <source>
        <dbReference type="Pfam" id="PF12697"/>
    </source>
</evidence>
<organism evidence="2 3">
    <name type="scientific">Bacillus daqingensis</name>
    <dbReference type="NCBI Taxonomy" id="872396"/>
    <lineage>
        <taxon>Bacteria</taxon>
        <taxon>Bacillati</taxon>
        <taxon>Bacillota</taxon>
        <taxon>Bacilli</taxon>
        <taxon>Bacillales</taxon>
        <taxon>Bacillaceae</taxon>
        <taxon>Bacillus</taxon>
    </lineage>
</organism>
<proteinExistence type="predicted"/>
<keyword evidence="2" id="KW-0378">Hydrolase</keyword>
<dbReference type="SUPFAM" id="SSF53474">
    <property type="entry name" value="alpha/beta-Hydrolases"/>
    <property type="match status" value="1"/>
</dbReference>
<dbReference type="PANTHER" id="PTHR43798">
    <property type="entry name" value="MONOACYLGLYCEROL LIPASE"/>
    <property type="match status" value="1"/>
</dbReference>
<dbReference type="Pfam" id="PF12697">
    <property type="entry name" value="Abhydrolase_6"/>
    <property type="match status" value="1"/>
</dbReference>
<dbReference type="InterPro" id="IPR029058">
    <property type="entry name" value="AB_hydrolase_fold"/>
</dbReference>
<gene>
    <name evidence="2" type="ORF">ACFO4L_11405</name>
</gene>